<dbReference type="EMBL" id="CAJOBC010121420">
    <property type="protein sequence ID" value="CAF4576046.1"/>
    <property type="molecule type" value="Genomic_DNA"/>
</dbReference>
<evidence type="ECO:0000313" key="3">
    <source>
        <dbReference type="Proteomes" id="UP000663829"/>
    </source>
</evidence>
<organism evidence="1 3">
    <name type="scientific">Didymodactylos carnosus</name>
    <dbReference type="NCBI Taxonomy" id="1234261"/>
    <lineage>
        <taxon>Eukaryota</taxon>
        <taxon>Metazoa</taxon>
        <taxon>Spiralia</taxon>
        <taxon>Gnathifera</taxon>
        <taxon>Rotifera</taxon>
        <taxon>Eurotatoria</taxon>
        <taxon>Bdelloidea</taxon>
        <taxon>Philodinida</taxon>
        <taxon>Philodinidae</taxon>
        <taxon>Didymodactylos</taxon>
    </lineage>
</organism>
<comment type="caution">
    <text evidence="1">The sequence shown here is derived from an EMBL/GenBank/DDBJ whole genome shotgun (WGS) entry which is preliminary data.</text>
</comment>
<gene>
    <name evidence="1" type="ORF">GPM918_LOCUS45452</name>
    <name evidence="2" type="ORF">SRO942_LOCUS47960</name>
</gene>
<evidence type="ECO:0000313" key="1">
    <source>
        <dbReference type="EMBL" id="CAF1649890.1"/>
    </source>
</evidence>
<name>A0A816EM95_9BILA</name>
<dbReference type="Proteomes" id="UP000681722">
    <property type="component" value="Unassembled WGS sequence"/>
</dbReference>
<evidence type="ECO:0000313" key="2">
    <source>
        <dbReference type="EMBL" id="CAF4576046.1"/>
    </source>
</evidence>
<protein>
    <submittedName>
        <fullName evidence="1">Uncharacterized protein</fullName>
    </submittedName>
</protein>
<keyword evidence="3" id="KW-1185">Reference proteome</keyword>
<accession>A0A816EM95</accession>
<reference evidence="1" key="1">
    <citation type="submission" date="2021-02" db="EMBL/GenBank/DDBJ databases">
        <authorList>
            <person name="Nowell W R."/>
        </authorList>
    </citation>
    <scope>NUCLEOTIDE SEQUENCE</scope>
</reference>
<dbReference type="EMBL" id="CAJNOQ010050958">
    <property type="protein sequence ID" value="CAF1649890.1"/>
    <property type="molecule type" value="Genomic_DNA"/>
</dbReference>
<dbReference type="Proteomes" id="UP000663829">
    <property type="component" value="Unassembled WGS sequence"/>
</dbReference>
<sequence>MRILRIFGKTMERG</sequence>
<feature type="non-terminal residue" evidence="1">
    <location>
        <position position="14"/>
    </location>
</feature>
<proteinExistence type="predicted"/>